<keyword evidence="1" id="KW-0805">Transcription regulation</keyword>
<evidence type="ECO:0000256" key="1">
    <source>
        <dbReference type="ARBA" id="ARBA00023015"/>
    </source>
</evidence>
<keyword evidence="7" id="KW-1185">Reference proteome</keyword>
<comment type="caution">
    <text evidence="6">The sequence shown here is derived from an EMBL/GenBank/DDBJ whole genome shotgun (WGS) entry which is preliminary data.</text>
</comment>
<dbReference type="Pfam" id="PF13305">
    <property type="entry name" value="TetR_C_33"/>
    <property type="match status" value="1"/>
</dbReference>
<dbReference type="SUPFAM" id="SSF46689">
    <property type="entry name" value="Homeodomain-like"/>
    <property type="match status" value="1"/>
</dbReference>
<evidence type="ECO:0000256" key="2">
    <source>
        <dbReference type="ARBA" id="ARBA00023125"/>
    </source>
</evidence>
<protein>
    <submittedName>
        <fullName evidence="6">TetR/AcrR family transcriptional regulator</fullName>
    </submittedName>
</protein>
<dbReference type="InterPro" id="IPR025996">
    <property type="entry name" value="MT1864/Rv1816-like_C"/>
</dbReference>
<proteinExistence type="predicted"/>
<evidence type="ECO:0000259" key="5">
    <source>
        <dbReference type="PROSITE" id="PS50977"/>
    </source>
</evidence>
<dbReference type="InterPro" id="IPR001647">
    <property type="entry name" value="HTH_TetR"/>
</dbReference>
<organism evidence="6 7">
    <name type="scientific">Fodinicola feengrottensis</name>
    <dbReference type="NCBI Taxonomy" id="435914"/>
    <lineage>
        <taxon>Bacteria</taxon>
        <taxon>Bacillati</taxon>
        <taxon>Actinomycetota</taxon>
        <taxon>Actinomycetes</taxon>
        <taxon>Mycobacteriales</taxon>
        <taxon>Fodinicola</taxon>
    </lineage>
</organism>
<dbReference type="SUPFAM" id="SSF48498">
    <property type="entry name" value="Tetracyclin repressor-like, C-terminal domain"/>
    <property type="match status" value="1"/>
</dbReference>
<dbReference type="PROSITE" id="PS50977">
    <property type="entry name" value="HTH_TETR_2"/>
    <property type="match status" value="1"/>
</dbReference>
<dbReference type="RefSeq" id="WP_344308501.1">
    <property type="nucleotide sequence ID" value="NZ_BAAANY010000005.1"/>
</dbReference>
<feature type="DNA-binding region" description="H-T-H motif" evidence="4">
    <location>
        <begin position="36"/>
        <end position="55"/>
    </location>
</feature>
<dbReference type="EMBL" id="BAAANY010000005">
    <property type="protein sequence ID" value="GAA1667190.1"/>
    <property type="molecule type" value="Genomic_DNA"/>
</dbReference>
<dbReference type="InterPro" id="IPR036271">
    <property type="entry name" value="Tet_transcr_reg_TetR-rel_C_sf"/>
</dbReference>
<evidence type="ECO:0000313" key="7">
    <source>
        <dbReference type="Proteomes" id="UP001500618"/>
    </source>
</evidence>
<dbReference type="Pfam" id="PF00440">
    <property type="entry name" value="TetR_N"/>
    <property type="match status" value="1"/>
</dbReference>
<reference evidence="6 7" key="1">
    <citation type="journal article" date="2019" name="Int. J. Syst. Evol. Microbiol.">
        <title>The Global Catalogue of Microorganisms (GCM) 10K type strain sequencing project: providing services to taxonomists for standard genome sequencing and annotation.</title>
        <authorList>
            <consortium name="The Broad Institute Genomics Platform"/>
            <consortium name="The Broad Institute Genome Sequencing Center for Infectious Disease"/>
            <person name="Wu L."/>
            <person name="Ma J."/>
        </authorList>
    </citation>
    <scope>NUCLEOTIDE SEQUENCE [LARGE SCALE GENOMIC DNA]</scope>
    <source>
        <strain evidence="6 7">JCM 14718</strain>
    </source>
</reference>
<accession>A0ABN2G9F5</accession>
<evidence type="ECO:0000256" key="3">
    <source>
        <dbReference type="ARBA" id="ARBA00023163"/>
    </source>
</evidence>
<dbReference type="Proteomes" id="UP001500618">
    <property type="component" value="Unassembled WGS sequence"/>
</dbReference>
<evidence type="ECO:0000313" key="6">
    <source>
        <dbReference type="EMBL" id="GAA1667190.1"/>
    </source>
</evidence>
<dbReference type="Gene3D" id="1.10.357.10">
    <property type="entry name" value="Tetracycline Repressor, domain 2"/>
    <property type="match status" value="1"/>
</dbReference>
<gene>
    <name evidence="6" type="ORF">GCM10009765_15840</name>
</gene>
<evidence type="ECO:0000256" key="4">
    <source>
        <dbReference type="PROSITE-ProRule" id="PRU00335"/>
    </source>
</evidence>
<dbReference type="InterPro" id="IPR009057">
    <property type="entry name" value="Homeodomain-like_sf"/>
</dbReference>
<keyword evidence="3" id="KW-0804">Transcription</keyword>
<keyword evidence="2 4" id="KW-0238">DNA-binding</keyword>
<sequence>MARLQNPKGEGVRLRENMVAAASELLFAPQPPAVPSLRAVARKCGVSPTAVYLHFSSQEQLIQAVVEDLNSRFAAHLADADDLTLPVTERLERRAIAYVEWGFGNAGAYQLLFESKDRLDLPPHDRNQGPAWEIIVHTAELLADLASTDTEHALRWATRLWVALHGLVSLRIHKTDHDWPDEAIPAAYDIVHLHVAAVSRSPADHDSGIGGSRG</sequence>
<name>A0ABN2G9F5_9ACTN</name>
<feature type="domain" description="HTH tetR-type" evidence="5">
    <location>
        <begin position="12"/>
        <end position="73"/>
    </location>
</feature>